<geneLocation type="mitochondrion" evidence="9"/>
<evidence type="ECO:0000256" key="8">
    <source>
        <dbReference type="SAM" id="Phobius"/>
    </source>
</evidence>
<reference evidence="9" key="1">
    <citation type="journal article" date="2021" name="J. Eukaryot. Microbiol.">
        <title>Description of Imasa heleensis, gen. nov., sp. nov. (Imasidae, fam. nov.), a Deep-Branching Marine Malawimonad and Possible Key Taxon in Understanding Early Eukaryotic Evolution.</title>
        <authorList>
            <person name="Heiss A.A."/>
            <person name="Warring S.D."/>
            <person name="Lukacs K."/>
            <person name="Favate J."/>
            <person name="Yang A."/>
            <person name="Gyaltshen Y."/>
            <person name="Filardi C."/>
            <person name="Simpson A.G.B."/>
            <person name="Kim E."/>
        </authorList>
    </citation>
    <scope>NUCLEOTIDE SEQUENCE</scope>
</reference>
<keyword evidence="2" id="KW-0813">Transport</keyword>
<evidence type="ECO:0000256" key="4">
    <source>
        <dbReference type="ARBA" id="ARBA00022781"/>
    </source>
</evidence>
<keyword evidence="6 9" id="KW-0496">Mitochondrion</keyword>
<evidence type="ECO:0000256" key="1">
    <source>
        <dbReference type="ARBA" id="ARBA00004325"/>
    </source>
</evidence>
<name>A0A893DCS6_9EUKA</name>
<dbReference type="Pfam" id="PF05405">
    <property type="entry name" value="Mt_ATP-synt_B"/>
    <property type="match status" value="1"/>
</dbReference>
<keyword evidence="5" id="KW-0406">Ion transport</keyword>
<protein>
    <submittedName>
        <fullName evidence="9">ATP synthase F0 subunit b</fullName>
    </submittedName>
</protein>
<evidence type="ECO:0000313" key="9">
    <source>
        <dbReference type="EMBL" id="QRR29741.1"/>
    </source>
</evidence>
<sequence length="200" mass="22882">MTLLILPILMTIISMIGFIANGKAFEFSAEVLVAICFVLFVVYLIATVKEMLVNSLTNELSKVFYEFESLYDLKVKELSLLVDNYSKINYLKNDLIDLNSFLQEKLISLVKERKTMVNNHIMDLVNQRLVSLIREEEHYSSLIHNNLVSELIISYKNINSSYNNNKIWSDNIHSLSYLSSDVEDKSSSNAATNLNNLSNI</sequence>
<organism evidence="9">
    <name type="scientific">Imasa heleensis</name>
    <dbReference type="NCBI Taxonomy" id="2772037"/>
    <lineage>
        <taxon>Eukaryota</taxon>
        <taxon>Malawimonadida</taxon>
        <taxon>Imasidae</taxon>
        <taxon>Imasa</taxon>
    </lineage>
</organism>
<keyword evidence="3" id="KW-0138">CF(0)</keyword>
<evidence type="ECO:0000256" key="2">
    <source>
        <dbReference type="ARBA" id="ARBA00022448"/>
    </source>
</evidence>
<dbReference type="GO" id="GO:0031966">
    <property type="term" value="C:mitochondrial membrane"/>
    <property type="evidence" value="ECO:0007669"/>
    <property type="project" value="UniProtKB-SubCell"/>
</dbReference>
<proteinExistence type="predicted"/>
<evidence type="ECO:0000256" key="7">
    <source>
        <dbReference type="ARBA" id="ARBA00023136"/>
    </source>
</evidence>
<dbReference type="InterPro" id="IPR008688">
    <property type="entry name" value="ATP_synth_Bsub_B/MI25"/>
</dbReference>
<keyword evidence="8" id="KW-1133">Transmembrane helix</keyword>
<dbReference type="GO" id="GO:0015078">
    <property type="term" value="F:proton transmembrane transporter activity"/>
    <property type="evidence" value="ECO:0007669"/>
    <property type="project" value="InterPro"/>
</dbReference>
<gene>
    <name evidence="9" type="primary">atp4</name>
</gene>
<dbReference type="EMBL" id="MT246538">
    <property type="protein sequence ID" value="QRR29741.1"/>
    <property type="molecule type" value="Genomic_DNA"/>
</dbReference>
<keyword evidence="8" id="KW-0812">Transmembrane</keyword>
<feature type="transmembrane region" description="Helical" evidence="8">
    <location>
        <begin position="32"/>
        <end position="52"/>
    </location>
</feature>
<comment type="subcellular location">
    <subcellularLocation>
        <location evidence="1">Mitochondrion membrane</location>
    </subcellularLocation>
</comment>
<dbReference type="GO" id="GO:0045259">
    <property type="term" value="C:proton-transporting ATP synthase complex"/>
    <property type="evidence" value="ECO:0007669"/>
    <property type="project" value="UniProtKB-KW"/>
</dbReference>
<dbReference type="GO" id="GO:0015986">
    <property type="term" value="P:proton motive force-driven ATP synthesis"/>
    <property type="evidence" value="ECO:0007669"/>
    <property type="project" value="InterPro"/>
</dbReference>
<keyword evidence="4" id="KW-0375">Hydrogen ion transport</keyword>
<dbReference type="RefSeq" id="YP_010165728.1">
    <property type="nucleotide sequence ID" value="NC_057511.1"/>
</dbReference>
<evidence type="ECO:0000256" key="6">
    <source>
        <dbReference type="ARBA" id="ARBA00023128"/>
    </source>
</evidence>
<evidence type="ECO:0000256" key="3">
    <source>
        <dbReference type="ARBA" id="ARBA00022547"/>
    </source>
</evidence>
<dbReference type="AlphaFoldDB" id="A0A893DCS6"/>
<dbReference type="GeneID" id="67270310"/>
<keyword evidence="7 8" id="KW-0472">Membrane</keyword>
<accession>A0A893DCS6</accession>
<evidence type="ECO:0000256" key="5">
    <source>
        <dbReference type="ARBA" id="ARBA00023065"/>
    </source>
</evidence>